<evidence type="ECO:0000313" key="5">
    <source>
        <dbReference type="RefSeq" id="XP_015592073.1"/>
    </source>
</evidence>
<keyword evidence="1 2" id="KW-0193">Cuticle</keyword>
<feature type="chain" id="PRO_5042526697" evidence="3">
    <location>
        <begin position="17"/>
        <end position="105"/>
    </location>
</feature>
<dbReference type="PROSITE" id="PS51155">
    <property type="entry name" value="CHIT_BIND_RR_2"/>
    <property type="match status" value="1"/>
</dbReference>
<gene>
    <name evidence="5" type="primary">LOC107266271</name>
</gene>
<dbReference type="Proteomes" id="UP000694920">
    <property type="component" value="Unplaced"/>
</dbReference>
<dbReference type="PANTHER" id="PTHR10380">
    <property type="entry name" value="CUTICLE PROTEIN"/>
    <property type="match status" value="1"/>
</dbReference>
<dbReference type="KEGG" id="ccin:107266271"/>
<feature type="signal peptide" evidence="3">
    <location>
        <begin position="1"/>
        <end position="16"/>
    </location>
</feature>
<dbReference type="GO" id="GO:0062129">
    <property type="term" value="C:chitin-based extracellular matrix"/>
    <property type="evidence" value="ECO:0007669"/>
    <property type="project" value="TreeGrafter"/>
</dbReference>
<reference evidence="5" key="1">
    <citation type="submission" date="2025-08" db="UniProtKB">
        <authorList>
            <consortium name="RefSeq"/>
        </authorList>
    </citation>
    <scope>IDENTIFICATION</scope>
</reference>
<evidence type="ECO:0000256" key="3">
    <source>
        <dbReference type="SAM" id="SignalP"/>
    </source>
</evidence>
<dbReference type="AlphaFoldDB" id="A0AAJ7FHG6"/>
<dbReference type="GO" id="GO:0008010">
    <property type="term" value="F:structural constituent of chitin-based larval cuticle"/>
    <property type="evidence" value="ECO:0007669"/>
    <property type="project" value="TreeGrafter"/>
</dbReference>
<evidence type="ECO:0000256" key="1">
    <source>
        <dbReference type="ARBA" id="ARBA00022460"/>
    </source>
</evidence>
<proteinExistence type="predicted"/>
<organism evidence="4 5">
    <name type="scientific">Cephus cinctus</name>
    <name type="common">Wheat stem sawfly</name>
    <dbReference type="NCBI Taxonomy" id="211228"/>
    <lineage>
        <taxon>Eukaryota</taxon>
        <taxon>Metazoa</taxon>
        <taxon>Ecdysozoa</taxon>
        <taxon>Arthropoda</taxon>
        <taxon>Hexapoda</taxon>
        <taxon>Insecta</taxon>
        <taxon>Pterygota</taxon>
        <taxon>Neoptera</taxon>
        <taxon>Endopterygota</taxon>
        <taxon>Hymenoptera</taxon>
        <taxon>Cephoidea</taxon>
        <taxon>Cephidae</taxon>
        <taxon>Cephus</taxon>
    </lineage>
</organism>
<keyword evidence="4" id="KW-1185">Reference proteome</keyword>
<dbReference type="PANTHER" id="PTHR10380:SF218">
    <property type="entry name" value="ADULT CUTICLE PROTEIN 65AA-RELATED"/>
    <property type="match status" value="1"/>
</dbReference>
<dbReference type="InterPro" id="IPR050468">
    <property type="entry name" value="Cuticle_Struct_Prot"/>
</dbReference>
<dbReference type="InterPro" id="IPR000618">
    <property type="entry name" value="Insect_cuticle"/>
</dbReference>
<evidence type="ECO:0000313" key="4">
    <source>
        <dbReference type="Proteomes" id="UP000694920"/>
    </source>
</evidence>
<name>A0AAJ7FHG6_CEPCN</name>
<dbReference type="RefSeq" id="XP_015592073.1">
    <property type="nucleotide sequence ID" value="XM_015736587.2"/>
</dbReference>
<dbReference type="Pfam" id="PF00379">
    <property type="entry name" value="Chitin_bind_4"/>
    <property type="match status" value="1"/>
</dbReference>
<accession>A0AAJ7FHG6</accession>
<dbReference type="GeneID" id="107266271"/>
<protein>
    <submittedName>
        <fullName evidence="5">Larval cuticle protein 65Ag1</fullName>
    </submittedName>
</protein>
<evidence type="ECO:0000256" key="2">
    <source>
        <dbReference type="PROSITE-ProRule" id="PRU00497"/>
    </source>
</evidence>
<sequence>MKTIIAFVALVVVAFAAPQGQSDVVVVNEDPLDNIGIDGYKYGYELSNGESKQESAQVKNVGTENEAIQVTGSFSWIDPVTGQKFQVDYVADENGFQPQGAHIPV</sequence>
<keyword evidence="3" id="KW-0732">Signal</keyword>